<organism evidence="3 4">
    <name type="scientific">Panagrellus redivivus</name>
    <name type="common">Microworm</name>
    <dbReference type="NCBI Taxonomy" id="6233"/>
    <lineage>
        <taxon>Eukaryota</taxon>
        <taxon>Metazoa</taxon>
        <taxon>Ecdysozoa</taxon>
        <taxon>Nematoda</taxon>
        <taxon>Chromadorea</taxon>
        <taxon>Rhabditida</taxon>
        <taxon>Tylenchina</taxon>
        <taxon>Panagrolaimomorpha</taxon>
        <taxon>Panagrolaimoidea</taxon>
        <taxon>Panagrolaimidae</taxon>
        <taxon>Panagrellus</taxon>
    </lineage>
</organism>
<feature type="region of interest" description="Disordered" evidence="1">
    <location>
        <begin position="119"/>
        <end position="147"/>
    </location>
</feature>
<dbReference type="Gene3D" id="1.20.1250.20">
    <property type="entry name" value="MFS general substrate transporter like domains"/>
    <property type="match status" value="1"/>
</dbReference>
<dbReference type="Pfam" id="PF07690">
    <property type="entry name" value="MFS_1"/>
    <property type="match status" value="1"/>
</dbReference>
<reference evidence="3" key="1">
    <citation type="journal article" date="2013" name="Genetics">
        <title>The draft genome and transcriptome of Panagrellus redivivus are shaped by the harsh demands of a free-living lifestyle.</title>
        <authorList>
            <person name="Srinivasan J."/>
            <person name="Dillman A.R."/>
            <person name="Macchietto M.G."/>
            <person name="Heikkinen L."/>
            <person name="Lakso M."/>
            <person name="Fracchia K.M."/>
            <person name="Antoshechkin I."/>
            <person name="Mortazavi A."/>
            <person name="Wong G."/>
            <person name="Sternberg P.W."/>
        </authorList>
    </citation>
    <scope>NUCLEOTIDE SEQUENCE [LARGE SCALE GENOMIC DNA]</scope>
    <source>
        <strain evidence="3">MT8872</strain>
    </source>
</reference>
<feature type="transmembrane region" description="Helical" evidence="2">
    <location>
        <begin position="583"/>
        <end position="606"/>
    </location>
</feature>
<feature type="compositionally biased region" description="Polar residues" evidence="1">
    <location>
        <begin position="227"/>
        <end position="240"/>
    </location>
</feature>
<feature type="transmembrane region" description="Helical" evidence="2">
    <location>
        <begin position="295"/>
        <end position="317"/>
    </location>
</feature>
<feature type="transmembrane region" description="Helical" evidence="2">
    <location>
        <begin position="74"/>
        <end position="97"/>
    </location>
</feature>
<feature type="transmembrane region" description="Helical" evidence="2">
    <location>
        <begin position="381"/>
        <end position="402"/>
    </location>
</feature>
<dbReference type="Proteomes" id="UP000492821">
    <property type="component" value="Unassembled WGS sequence"/>
</dbReference>
<keyword evidence="3" id="KW-1185">Reference proteome</keyword>
<keyword evidence="2" id="KW-1133">Transmembrane helix</keyword>
<dbReference type="WBParaSite" id="Pan_g22003.t1">
    <property type="protein sequence ID" value="Pan_g22003.t1"/>
    <property type="gene ID" value="Pan_g22003"/>
</dbReference>
<dbReference type="GO" id="GO:0022857">
    <property type="term" value="F:transmembrane transporter activity"/>
    <property type="evidence" value="ECO:0007669"/>
    <property type="project" value="InterPro"/>
</dbReference>
<dbReference type="PANTHER" id="PTHR45757">
    <property type="entry name" value="PROTEIN CBG23364-RELATED"/>
    <property type="match status" value="1"/>
</dbReference>
<feature type="transmembrane region" description="Helical" evidence="2">
    <location>
        <begin position="414"/>
        <end position="433"/>
    </location>
</feature>
<evidence type="ECO:0000313" key="3">
    <source>
        <dbReference type="Proteomes" id="UP000492821"/>
    </source>
</evidence>
<evidence type="ECO:0000313" key="4">
    <source>
        <dbReference type="WBParaSite" id="Pan_g22003.t1"/>
    </source>
</evidence>
<feature type="transmembrane region" description="Helical" evidence="2">
    <location>
        <begin position="349"/>
        <end position="369"/>
    </location>
</feature>
<feature type="transmembrane region" description="Helical" evidence="2">
    <location>
        <begin position="324"/>
        <end position="343"/>
    </location>
</feature>
<feature type="region of interest" description="Disordered" evidence="1">
    <location>
        <begin position="171"/>
        <end position="194"/>
    </location>
</feature>
<feature type="transmembrane region" description="Helical" evidence="2">
    <location>
        <begin position="644"/>
        <end position="666"/>
    </location>
</feature>
<dbReference type="SUPFAM" id="SSF103473">
    <property type="entry name" value="MFS general substrate transporter"/>
    <property type="match status" value="1"/>
</dbReference>
<feature type="transmembrane region" description="Helical" evidence="2">
    <location>
        <begin position="550"/>
        <end position="571"/>
    </location>
</feature>
<protein>
    <submittedName>
        <fullName evidence="4">MFS domain-containing protein</fullName>
    </submittedName>
</protein>
<accession>A0A7E4VKK0</accession>
<feature type="transmembrane region" description="Helical" evidence="2">
    <location>
        <begin position="470"/>
        <end position="498"/>
    </location>
</feature>
<evidence type="ECO:0000256" key="2">
    <source>
        <dbReference type="SAM" id="Phobius"/>
    </source>
</evidence>
<dbReference type="InterPro" id="IPR036259">
    <property type="entry name" value="MFS_trans_sf"/>
</dbReference>
<name>A0A7E4VKK0_PANRE</name>
<proteinExistence type="predicted"/>
<feature type="transmembrane region" description="Helical" evidence="2">
    <location>
        <begin position="618"/>
        <end position="638"/>
    </location>
</feature>
<dbReference type="InterPro" id="IPR011701">
    <property type="entry name" value="MFS"/>
</dbReference>
<keyword evidence="2" id="KW-0472">Membrane</keyword>
<dbReference type="AlphaFoldDB" id="A0A7E4VKK0"/>
<sequence length="721" mass="78852">MLKPIYEDDRAFIVDFAYSKSAPVPGFCASDEDSEADSGCEGVAFLEGSKPSKRPSDAMKGGICCCFVNHTRSLILLLSFVVVATLFANTVLLNFAIVSNSQLIPRHFVAVTKQQPSVQPPVASESIRAQRSANASEDGVPVPSDEDIDVNDELVTQKLIEEVTEANKKFEEKAKQDRSEADEDEGHPVPSVEDPIEKALAAITYPTQKPNTRLILLTKATTAPSATVNATISETETTPAPSKPEASDKDLEATELPDSTDKSLRLDSRATIPTITEGSEVAFFERRWLEELQDWAFYAAPGIGILLGHPVGAIFVRSIGCHKAVFAALLLSAASVGVVPFVLGRDQLVVTILRVLQGFAFAPTFAFIGQNAAAWAALKEQLWFIATCIAGIILAPAISWSITNELIASGYVNGAFYGHSVFTFILSAVWIIFYRNTPQTHRWVNGLELNKVHTGKAQNNRLADRNSTSLVFRSMACVAVLLAGFGYFFAFAVITIFLPTYAHTVLHLTPYSTGAFVVTPFLFMAFAHWISYGINKYSNCCGLTTKVRIFNTLALGLTAIGFLGLAISAALHHFDEYSGFNNFIHAVVLLPLGFAINGFFQSAVIVGRYYTQYIVTHLQVIFGLAFVIVPVFVVFWTPLNVLRYWRFVFLGTAAILIIVAITFAVFGRGQPSNWAENSWDPTATHRMLQPIPIGRNAECGIIEMRTIDDHLKSSLSATAEY</sequence>
<reference evidence="4" key="2">
    <citation type="submission" date="2020-10" db="UniProtKB">
        <authorList>
            <consortium name="WormBaseParasite"/>
        </authorList>
    </citation>
    <scope>IDENTIFICATION</scope>
</reference>
<feature type="transmembrane region" description="Helical" evidence="2">
    <location>
        <begin position="510"/>
        <end position="530"/>
    </location>
</feature>
<evidence type="ECO:0000256" key="1">
    <source>
        <dbReference type="SAM" id="MobiDB-lite"/>
    </source>
</evidence>
<dbReference type="GO" id="GO:0016020">
    <property type="term" value="C:membrane"/>
    <property type="evidence" value="ECO:0007669"/>
    <property type="project" value="TreeGrafter"/>
</dbReference>
<keyword evidence="2" id="KW-0812">Transmembrane</keyword>
<dbReference type="PANTHER" id="PTHR45757:SF7">
    <property type="entry name" value="MFS DOMAIN-CONTAINING PROTEIN"/>
    <property type="match status" value="1"/>
</dbReference>
<feature type="region of interest" description="Disordered" evidence="1">
    <location>
        <begin position="227"/>
        <end position="262"/>
    </location>
</feature>